<dbReference type="Proteomes" id="UP001175228">
    <property type="component" value="Unassembled WGS sequence"/>
</dbReference>
<dbReference type="EMBL" id="JAUEPU010000033">
    <property type="protein sequence ID" value="KAK0491792.1"/>
    <property type="molecule type" value="Genomic_DNA"/>
</dbReference>
<sequence>MYRTRVTKPSALSCAGNYIEATFEDSSARLIESGGRVQEATSNKDSDTLFAYLSSTTTTTAMGQEEAGRSPSRSRGMDRQARICSTDKKQKQASSSGLLGFAEMVDVPLLVPLCSRQQWDVKMIWFTKSARLCVTLTVIPMFLRRRQTREAPKAESRLIPGEWRRPMEGRDCFMYVGATLEGPSPYGALSTSLKPHDPSVFTWGGLSENVTGRAGLQKWLTATCTVSKDRRDSSNV</sequence>
<accession>A0AA39PWD5</accession>
<feature type="region of interest" description="Disordered" evidence="1">
    <location>
        <begin position="60"/>
        <end position="87"/>
    </location>
</feature>
<proteinExistence type="predicted"/>
<feature type="compositionally biased region" description="Basic and acidic residues" evidence="1">
    <location>
        <begin position="75"/>
        <end position="87"/>
    </location>
</feature>
<evidence type="ECO:0000313" key="2">
    <source>
        <dbReference type="EMBL" id="KAK0491792.1"/>
    </source>
</evidence>
<dbReference type="AlphaFoldDB" id="A0AA39PWD5"/>
<protein>
    <submittedName>
        <fullName evidence="2">Uncharacterized protein</fullName>
    </submittedName>
</protein>
<comment type="caution">
    <text evidence="2">The sequence shown here is derived from an EMBL/GenBank/DDBJ whole genome shotgun (WGS) entry which is preliminary data.</text>
</comment>
<reference evidence="2" key="1">
    <citation type="submission" date="2023-06" db="EMBL/GenBank/DDBJ databases">
        <authorList>
            <consortium name="Lawrence Berkeley National Laboratory"/>
            <person name="Ahrendt S."/>
            <person name="Sahu N."/>
            <person name="Indic B."/>
            <person name="Wong-Bajracharya J."/>
            <person name="Merenyi Z."/>
            <person name="Ke H.-M."/>
            <person name="Monk M."/>
            <person name="Kocsube S."/>
            <person name="Drula E."/>
            <person name="Lipzen A."/>
            <person name="Balint B."/>
            <person name="Henrissat B."/>
            <person name="Andreopoulos B."/>
            <person name="Martin F.M."/>
            <person name="Harder C.B."/>
            <person name="Rigling D."/>
            <person name="Ford K.L."/>
            <person name="Foster G.D."/>
            <person name="Pangilinan J."/>
            <person name="Papanicolaou A."/>
            <person name="Barry K."/>
            <person name="LaButti K."/>
            <person name="Viragh M."/>
            <person name="Koriabine M."/>
            <person name="Yan M."/>
            <person name="Riley R."/>
            <person name="Champramary S."/>
            <person name="Plett K.L."/>
            <person name="Tsai I.J."/>
            <person name="Slot J."/>
            <person name="Sipos G."/>
            <person name="Plett J."/>
            <person name="Nagy L.G."/>
            <person name="Grigoriev I.V."/>
        </authorList>
    </citation>
    <scope>NUCLEOTIDE SEQUENCE</scope>
    <source>
        <strain evidence="2">HWK02</strain>
    </source>
</reference>
<evidence type="ECO:0000313" key="3">
    <source>
        <dbReference type="Proteomes" id="UP001175228"/>
    </source>
</evidence>
<gene>
    <name evidence="2" type="ORF">EDD18DRAFT_1109536</name>
</gene>
<evidence type="ECO:0000256" key="1">
    <source>
        <dbReference type="SAM" id="MobiDB-lite"/>
    </source>
</evidence>
<keyword evidence="3" id="KW-1185">Reference proteome</keyword>
<organism evidence="2 3">
    <name type="scientific">Armillaria luteobubalina</name>
    <dbReference type="NCBI Taxonomy" id="153913"/>
    <lineage>
        <taxon>Eukaryota</taxon>
        <taxon>Fungi</taxon>
        <taxon>Dikarya</taxon>
        <taxon>Basidiomycota</taxon>
        <taxon>Agaricomycotina</taxon>
        <taxon>Agaricomycetes</taxon>
        <taxon>Agaricomycetidae</taxon>
        <taxon>Agaricales</taxon>
        <taxon>Marasmiineae</taxon>
        <taxon>Physalacriaceae</taxon>
        <taxon>Armillaria</taxon>
    </lineage>
</organism>
<name>A0AA39PWD5_9AGAR</name>